<dbReference type="GO" id="GO:0000160">
    <property type="term" value="P:phosphorelay signal transduction system"/>
    <property type="evidence" value="ECO:0007669"/>
    <property type="project" value="InterPro"/>
</dbReference>
<dbReference type="RefSeq" id="WP_148908894.1">
    <property type="nucleotide sequence ID" value="NZ_VNHX01000012.1"/>
</dbReference>
<proteinExistence type="predicted"/>
<name>A0A5S5DER4_9SPHI</name>
<dbReference type="InterPro" id="IPR001789">
    <property type="entry name" value="Sig_transdc_resp-reg_receiver"/>
</dbReference>
<dbReference type="EMBL" id="VNHX01000012">
    <property type="protein sequence ID" value="TYP94401.1"/>
    <property type="molecule type" value="Genomic_DNA"/>
</dbReference>
<organism evidence="3 4">
    <name type="scientific">Sphingobacterium allocomposti</name>
    <dbReference type="NCBI Taxonomy" id="415956"/>
    <lineage>
        <taxon>Bacteria</taxon>
        <taxon>Pseudomonadati</taxon>
        <taxon>Bacteroidota</taxon>
        <taxon>Sphingobacteriia</taxon>
        <taxon>Sphingobacteriales</taxon>
        <taxon>Sphingobacteriaceae</taxon>
        <taxon>Sphingobacterium</taxon>
    </lineage>
</organism>
<dbReference type="Proteomes" id="UP000325105">
    <property type="component" value="Unassembled WGS sequence"/>
</dbReference>
<accession>A0A5S5DER4</accession>
<dbReference type="SUPFAM" id="SSF52172">
    <property type="entry name" value="CheY-like"/>
    <property type="match status" value="1"/>
</dbReference>
<feature type="modified residue" description="4-aspartylphosphate" evidence="1">
    <location>
        <position position="57"/>
    </location>
</feature>
<gene>
    <name evidence="3" type="ORF">BC792_11265</name>
</gene>
<dbReference type="Gene3D" id="3.40.50.2300">
    <property type="match status" value="1"/>
</dbReference>
<keyword evidence="1" id="KW-0597">Phosphoprotein</keyword>
<feature type="domain" description="Response regulatory" evidence="2">
    <location>
        <begin position="5"/>
        <end position="130"/>
    </location>
</feature>
<dbReference type="PROSITE" id="PS50110">
    <property type="entry name" value="RESPONSE_REGULATORY"/>
    <property type="match status" value="1"/>
</dbReference>
<evidence type="ECO:0000313" key="3">
    <source>
        <dbReference type="EMBL" id="TYP94401.1"/>
    </source>
</evidence>
<evidence type="ECO:0000256" key="1">
    <source>
        <dbReference type="PROSITE-ProRule" id="PRU00169"/>
    </source>
</evidence>
<reference evidence="3 4" key="1">
    <citation type="submission" date="2019-07" db="EMBL/GenBank/DDBJ databases">
        <title>Genomic Encyclopedia of Archaeal and Bacterial Type Strains, Phase II (KMG-II): from individual species to whole genera.</title>
        <authorList>
            <person name="Goeker M."/>
        </authorList>
    </citation>
    <scope>NUCLEOTIDE SEQUENCE [LARGE SCALE GENOMIC DNA]</scope>
    <source>
        <strain evidence="3 4">DSM 18850</strain>
    </source>
</reference>
<sequence>MNLISILIVDDDFAKITSIIKQIREVFSETLDITQASSVQEAIENLQKREFHLLITDFQMPLRENEVPNDNGGLVLLKSLYKKRTGANLPLYIVGLTQFDNLTKTYQGVWKVWHYSSESNEWRENIRDLIHHISLIKYRVVFEKKETIFLEGPTDKNIINVTFGFYFADYLEHINLECITYGGGASWVERQLFIWGKSLVRKSGTDKYLKAVGIFDDDAAGNLAIEKIRTHIPLDSAESKTFSILKNCIKYSVALKALKSKGISFPITVEDLFPFSIYGEAKQRGWLVRRTLSSYVIDTDLLMLECNQISESSLLANGFTQEELLLTLYRVDDNFKGEFNKYVLGLSKDDFIYISYLIQDVLGKLGISNMRN</sequence>
<protein>
    <submittedName>
        <fullName evidence="3">Response regulator receiver domain-containing protein</fullName>
    </submittedName>
</protein>
<dbReference type="Pfam" id="PF00072">
    <property type="entry name" value="Response_reg"/>
    <property type="match status" value="1"/>
</dbReference>
<dbReference type="InterPro" id="IPR011006">
    <property type="entry name" value="CheY-like_superfamily"/>
</dbReference>
<comment type="caution">
    <text evidence="3">The sequence shown here is derived from an EMBL/GenBank/DDBJ whole genome shotgun (WGS) entry which is preliminary data.</text>
</comment>
<dbReference type="AlphaFoldDB" id="A0A5S5DER4"/>
<evidence type="ECO:0000259" key="2">
    <source>
        <dbReference type="PROSITE" id="PS50110"/>
    </source>
</evidence>
<dbReference type="OrthoDB" id="1453950at2"/>
<evidence type="ECO:0000313" key="4">
    <source>
        <dbReference type="Proteomes" id="UP000325105"/>
    </source>
</evidence>
<keyword evidence="4" id="KW-1185">Reference proteome</keyword>